<comment type="similarity">
    <text evidence="2">Belongs to the thioredoxin family. DsbA subfamily.</text>
</comment>
<dbReference type="Gene3D" id="3.40.30.10">
    <property type="entry name" value="Glutaredoxin"/>
    <property type="match status" value="2"/>
</dbReference>
<dbReference type="EMBL" id="CAUDKV010000016">
    <property type="protein sequence ID" value="CAJ0884090.1"/>
    <property type="molecule type" value="Genomic_DNA"/>
</dbReference>
<evidence type="ECO:0000313" key="12">
    <source>
        <dbReference type="EMBL" id="CAJ0884090.1"/>
    </source>
</evidence>
<keyword evidence="4 7" id="KW-0574">Periplasm</keyword>
<evidence type="ECO:0000313" key="13">
    <source>
        <dbReference type="Proteomes" id="UP001190002"/>
    </source>
</evidence>
<dbReference type="Proteomes" id="UP001190002">
    <property type="component" value="Unassembled WGS sequence"/>
</dbReference>
<dbReference type="RefSeq" id="WP_096745480.1">
    <property type="nucleotide sequence ID" value="NZ_CATVXE010000017.1"/>
</dbReference>
<dbReference type="CDD" id="cd03019">
    <property type="entry name" value="DsbA_DsbA"/>
    <property type="match status" value="1"/>
</dbReference>
<evidence type="ECO:0000256" key="7">
    <source>
        <dbReference type="PIRNR" id="PIRNR001488"/>
    </source>
</evidence>
<accession>A0AAD2AZS4</accession>
<dbReference type="PIRSF" id="PIRSF001488">
    <property type="entry name" value="Tdi_protein"/>
    <property type="match status" value="1"/>
</dbReference>
<keyword evidence="5 7" id="KW-1015">Disulfide bond</keyword>
<dbReference type="EMBL" id="CATVXE010000017">
    <property type="protein sequence ID" value="CAJ0690814.1"/>
    <property type="molecule type" value="Genomic_DNA"/>
</dbReference>
<evidence type="ECO:0000256" key="8">
    <source>
        <dbReference type="PIRSR" id="PIRSR001488-1"/>
    </source>
</evidence>
<dbReference type="GO" id="GO:0042597">
    <property type="term" value="C:periplasmic space"/>
    <property type="evidence" value="ECO:0007669"/>
    <property type="project" value="UniProtKB-SubCell"/>
</dbReference>
<evidence type="ECO:0000256" key="2">
    <source>
        <dbReference type="ARBA" id="ARBA00005791"/>
    </source>
</evidence>
<dbReference type="PANTHER" id="PTHR35891:SF3">
    <property type="entry name" value="THIOL:DISULFIDE INTERCHANGE PROTEIN DSBL"/>
    <property type="match status" value="1"/>
</dbReference>
<dbReference type="InterPro" id="IPR001853">
    <property type="entry name" value="DSBA-like_thioredoxin_dom"/>
</dbReference>
<dbReference type="Pfam" id="PF01323">
    <property type="entry name" value="DSBA"/>
    <property type="match status" value="1"/>
</dbReference>
<dbReference type="InterPro" id="IPR023205">
    <property type="entry name" value="DsbA/DsbL"/>
</dbReference>
<dbReference type="Proteomes" id="UP001190452">
    <property type="component" value="Unassembled WGS sequence"/>
</dbReference>
<keyword evidence="14" id="KW-1185">Reference proteome</keyword>
<sequence>MNKIAAFLIALATGAGLLMTAPAQAQPVAGKDYQVLQPAQPVPAGKIEVTEFFGYWCPHCNHFENTWEAWSAKQGKDVVIKHVPVAFNNDARLVPYSRIYYALEAMGKLQAKSSKGMSMHARVFDAIHGADRLNIRGAKDEQDKTVGDFAAKEGLDRKAFMDAYNSFSVSSNVSRANQLTEQYRIQGVPTVVVQGKYVVSPDEAGGYVKTVQTLDYLVQQIRAGKM</sequence>
<keyword evidence="6" id="KW-0676">Redox-active center</keyword>
<evidence type="ECO:0000256" key="4">
    <source>
        <dbReference type="ARBA" id="ARBA00022764"/>
    </source>
</evidence>
<organism evidence="11 13">
    <name type="scientific">Ralstonia mannitolilytica</name>
    <dbReference type="NCBI Taxonomy" id="105219"/>
    <lineage>
        <taxon>Bacteria</taxon>
        <taxon>Pseudomonadati</taxon>
        <taxon>Pseudomonadota</taxon>
        <taxon>Betaproteobacteria</taxon>
        <taxon>Burkholderiales</taxon>
        <taxon>Burkholderiaceae</taxon>
        <taxon>Ralstonia</taxon>
    </lineage>
</organism>
<evidence type="ECO:0000313" key="11">
    <source>
        <dbReference type="EMBL" id="CAJ0690814.1"/>
    </source>
</evidence>
<evidence type="ECO:0000256" key="6">
    <source>
        <dbReference type="ARBA" id="ARBA00023284"/>
    </source>
</evidence>
<dbReference type="PROSITE" id="PS00194">
    <property type="entry name" value="THIOREDOXIN_1"/>
    <property type="match status" value="1"/>
</dbReference>
<feature type="chain" id="PRO_5042278739" description="Thiol:disulfide interchange protein" evidence="9">
    <location>
        <begin position="26"/>
        <end position="226"/>
    </location>
</feature>
<keyword evidence="3 9" id="KW-0732">Signal</keyword>
<comment type="subcellular location">
    <subcellularLocation>
        <location evidence="1 7">Periplasm</location>
    </subcellularLocation>
</comment>
<evidence type="ECO:0000259" key="10">
    <source>
        <dbReference type="PROSITE" id="PS51352"/>
    </source>
</evidence>
<dbReference type="SUPFAM" id="SSF52833">
    <property type="entry name" value="Thioredoxin-like"/>
    <property type="match status" value="1"/>
</dbReference>
<feature type="signal peptide" evidence="9">
    <location>
        <begin position="1"/>
        <end position="25"/>
    </location>
</feature>
<feature type="disulfide bond" description="Redox-active" evidence="8">
    <location>
        <begin position="57"/>
        <end position="60"/>
    </location>
</feature>
<dbReference type="PANTHER" id="PTHR35891">
    <property type="entry name" value="THIOL:DISULFIDE INTERCHANGE PROTEIN DSBA"/>
    <property type="match status" value="1"/>
</dbReference>
<name>A0AAD2AZS4_9RALS</name>
<evidence type="ECO:0000256" key="9">
    <source>
        <dbReference type="SAM" id="SignalP"/>
    </source>
</evidence>
<dbReference type="PROSITE" id="PS51352">
    <property type="entry name" value="THIOREDOXIN_2"/>
    <property type="match status" value="1"/>
</dbReference>
<proteinExistence type="inferred from homology"/>
<dbReference type="GO" id="GO:0015036">
    <property type="term" value="F:disulfide oxidoreductase activity"/>
    <property type="evidence" value="ECO:0007669"/>
    <property type="project" value="UniProtKB-ARBA"/>
</dbReference>
<evidence type="ECO:0000256" key="3">
    <source>
        <dbReference type="ARBA" id="ARBA00022729"/>
    </source>
</evidence>
<protein>
    <recommendedName>
        <fullName evidence="7">Thiol:disulfide interchange protein</fullName>
    </recommendedName>
</protein>
<reference evidence="11 14" key="1">
    <citation type="submission" date="2023-07" db="EMBL/GenBank/DDBJ databases">
        <authorList>
            <person name="Peeters C."/>
        </authorList>
    </citation>
    <scope>NUCLEOTIDE SEQUENCE</scope>
    <source>
        <strain evidence="12 14">R-77569</strain>
        <strain evidence="11">R-77591</strain>
    </source>
</reference>
<feature type="domain" description="Thioredoxin" evidence="10">
    <location>
        <begin position="15"/>
        <end position="181"/>
    </location>
</feature>
<dbReference type="InterPro" id="IPR013766">
    <property type="entry name" value="Thioredoxin_domain"/>
</dbReference>
<dbReference type="InterPro" id="IPR017937">
    <property type="entry name" value="Thioredoxin_CS"/>
</dbReference>
<evidence type="ECO:0000256" key="5">
    <source>
        <dbReference type="ARBA" id="ARBA00023157"/>
    </source>
</evidence>
<dbReference type="AlphaFoldDB" id="A0AAD2AZS4"/>
<dbReference type="InterPro" id="IPR036249">
    <property type="entry name" value="Thioredoxin-like_sf"/>
</dbReference>
<comment type="caution">
    <text evidence="11">The sequence shown here is derived from an EMBL/GenBank/DDBJ whole genome shotgun (WGS) entry which is preliminary data.</text>
</comment>
<evidence type="ECO:0000313" key="14">
    <source>
        <dbReference type="Proteomes" id="UP001190452"/>
    </source>
</evidence>
<dbReference type="InterPro" id="IPR050824">
    <property type="entry name" value="Thiol_disulfide_DsbA"/>
</dbReference>
<gene>
    <name evidence="11" type="primary">dsbA</name>
    <name evidence="12" type="ORF">R77569_03504</name>
    <name evidence="11" type="ORF">R77591_03648</name>
</gene>
<evidence type="ECO:0000256" key="1">
    <source>
        <dbReference type="ARBA" id="ARBA00004418"/>
    </source>
</evidence>